<accession>X0S616</accession>
<feature type="non-terminal residue" evidence="1">
    <location>
        <position position="1"/>
    </location>
</feature>
<proteinExistence type="predicted"/>
<dbReference type="EMBL" id="BARS01003029">
    <property type="protein sequence ID" value="GAF76483.1"/>
    <property type="molecule type" value="Genomic_DNA"/>
</dbReference>
<dbReference type="AlphaFoldDB" id="X0S616"/>
<comment type="caution">
    <text evidence="1">The sequence shown here is derived from an EMBL/GenBank/DDBJ whole genome shotgun (WGS) entry which is preliminary data.</text>
</comment>
<protein>
    <submittedName>
        <fullName evidence="1">Uncharacterized protein</fullName>
    </submittedName>
</protein>
<reference evidence="1" key="1">
    <citation type="journal article" date="2014" name="Front. Microbiol.">
        <title>High frequency of phylogenetically diverse reductive dehalogenase-homologous genes in deep subseafloor sedimentary metagenomes.</title>
        <authorList>
            <person name="Kawai M."/>
            <person name="Futagami T."/>
            <person name="Toyoda A."/>
            <person name="Takaki Y."/>
            <person name="Nishi S."/>
            <person name="Hori S."/>
            <person name="Arai W."/>
            <person name="Tsubouchi T."/>
            <person name="Morono Y."/>
            <person name="Uchiyama I."/>
            <person name="Ito T."/>
            <person name="Fujiyama A."/>
            <person name="Inagaki F."/>
            <person name="Takami H."/>
        </authorList>
    </citation>
    <scope>NUCLEOTIDE SEQUENCE</scope>
    <source>
        <strain evidence="1">Expedition CK06-06</strain>
    </source>
</reference>
<organism evidence="1">
    <name type="scientific">marine sediment metagenome</name>
    <dbReference type="NCBI Taxonomy" id="412755"/>
    <lineage>
        <taxon>unclassified sequences</taxon>
        <taxon>metagenomes</taxon>
        <taxon>ecological metagenomes</taxon>
    </lineage>
</organism>
<sequence length="74" mass="8086">APDFGDLIDALSPVLWDRDERVAAGFTVEQFESVGDADGWTPALEDGLVYTELVVPLWSEVKALRERVAALEPA</sequence>
<name>X0S616_9ZZZZ</name>
<evidence type="ECO:0000313" key="1">
    <source>
        <dbReference type="EMBL" id="GAF76483.1"/>
    </source>
</evidence>
<gene>
    <name evidence="1" type="ORF">S01H1_05831</name>
</gene>